<dbReference type="Proteomes" id="UP001159364">
    <property type="component" value="Linkage Group LG11"/>
</dbReference>
<evidence type="ECO:0000313" key="2">
    <source>
        <dbReference type="Proteomes" id="UP001159364"/>
    </source>
</evidence>
<protein>
    <submittedName>
        <fullName evidence="1">Uncharacterized protein</fullName>
    </submittedName>
</protein>
<comment type="caution">
    <text evidence="1">The sequence shown here is derived from an EMBL/GenBank/DDBJ whole genome shotgun (WGS) entry which is preliminary data.</text>
</comment>
<dbReference type="EMBL" id="JAIWQS010000011">
    <property type="protein sequence ID" value="KAJ8751117.1"/>
    <property type="molecule type" value="Genomic_DNA"/>
</dbReference>
<gene>
    <name evidence="1" type="ORF">K2173_016298</name>
</gene>
<organism evidence="1 2">
    <name type="scientific">Erythroxylum novogranatense</name>
    <dbReference type="NCBI Taxonomy" id="1862640"/>
    <lineage>
        <taxon>Eukaryota</taxon>
        <taxon>Viridiplantae</taxon>
        <taxon>Streptophyta</taxon>
        <taxon>Embryophyta</taxon>
        <taxon>Tracheophyta</taxon>
        <taxon>Spermatophyta</taxon>
        <taxon>Magnoliopsida</taxon>
        <taxon>eudicotyledons</taxon>
        <taxon>Gunneridae</taxon>
        <taxon>Pentapetalae</taxon>
        <taxon>rosids</taxon>
        <taxon>fabids</taxon>
        <taxon>Malpighiales</taxon>
        <taxon>Erythroxylaceae</taxon>
        <taxon>Erythroxylum</taxon>
    </lineage>
</organism>
<reference evidence="1 2" key="1">
    <citation type="submission" date="2021-09" db="EMBL/GenBank/DDBJ databases">
        <title>Genomic insights and catalytic innovation underlie evolution of tropane alkaloids biosynthesis.</title>
        <authorList>
            <person name="Wang Y.-J."/>
            <person name="Tian T."/>
            <person name="Huang J.-P."/>
            <person name="Huang S.-X."/>
        </authorList>
    </citation>
    <scope>NUCLEOTIDE SEQUENCE [LARGE SCALE GENOMIC DNA]</scope>
    <source>
        <strain evidence="1">KIB-2018</strain>
        <tissue evidence="1">Leaf</tissue>
    </source>
</reference>
<name>A0AAV8SFT6_9ROSI</name>
<evidence type="ECO:0000313" key="1">
    <source>
        <dbReference type="EMBL" id="KAJ8751117.1"/>
    </source>
</evidence>
<accession>A0AAV8SFT6</accession>
<keyword evidence="2" id="KW-1185">Reference proteome</keyword>
<proteinExistence type="predicted"/>
<sequence length="70" mass="8622">MNRLKFVFREYFVCVLWVADRKVRGWNRYEKISRRNTPSIPFQAPTRKACWFLCFKTQLCAFRMILNLEK</sequence>
<dbReference type="AlphaFoldDB" id="A0AAV8SFT6"/>